<dbReference type="GO" id="GO:0005576">
    <property type="term" value="C:extracellular region"/>
    <property type="evidence" value="ECO:0007669"/>
    <property type="project" value="UniProtKB-SubCell"/>
</dbReference>
<keyword evidence="4 7" id="KW-0964">Secreted</keyword>
<sequence>MIFILFLDNTRRCSSAQSGHAHIEVLKVVGDHEHQELTLPRGRLGRPGSSPPNCTSKCGKCMPCTPVLVSVPPETPIRGDYYPLVWRCKCKPPRCCCCLRMLLYVTFPDRKRQAPQVLPLLTYALICYIP</sequence>
<proteinExistence type="inferred from homology"/>
<dbReference type="AlphaFoldDB" id="A0AAV6MEB4"/>
<evidence type="ECO:0000256" key="4">
    <source>
        <dbReference type="ARBA" id="ARBA00022525"/>
    </source>
</evidence>
<protein>
    <recommendedName>
        <fullName evidence="7">Epidermal patterning factor-like protein</fullName>
    </recommendedName>
</protein>
<comment type="function">
    <text evidence="7">Controls stomatal patterning.</text>
</comment>
<dbReference type="EMBL" id="JAGKQH010000015">
    <property type="protein sequence ID" value="KAG6579356.1"/>
    <property type="molecule type" value="Genomic_DNA"/>
</dbReference>
<evidence type="ECO:0000256" key="1">
    <source>
        <dbReference type="ARBA" id="ARBA00004613"/>
    </source>
</evidence>
<gene>
    <name evidence="8" type="primary">EPFL6</name>
    <name evidence="8" type="ORF">SDJN03_23804</name>
</gene>
<keyword evidence="6" id="KW-1015">Disulfide bond</keyword>
<keyword evidence="5" id="KW-0732">Signal</keyword>
<comment type="caution">
    <text evidence="8">The sequence shown here is derived from an EMBL/GenBank/DDBJ whole genome shotgun (WGS) entry which is preliminary data.</text>
</comment>
<dbReference type="Pfam" id="PF17181">
    <property type="entry name" value="EPF"/>
    <property type="match status" value="1"/>
</dbReference>
<feature type="non-terminal residue" evidence="8">
    <location>
        <position position="1"/>
    </location>
</feature>
<reference evidence="8 9" key="1">
    <citation type="journal article" date="2021" name="Hortic Res">
        <title>The domestication of Cucurbita argyrosperma as revealed by the genome of its wild relative.</title>
        <authorList>
            <person name="Barrera-Redondo J."/>
            <person name="Sanchez-de la Vega G."/>
            <person name="Aguirre-Liguori J.A."/>
            <person name="Castellanos-Morales G."/>
            <person name="Gutierrez-Guerrero Y.T."/>
            <person name="Aguirre-Dugua X."/>
            <person name="Aguirre-Planter E."/>
            <person name="Tenaillon M.I."/>
            <person name="Lira-Saade R."/>
            <person name="Eguiarte L.E."/>
        </authorList>
    </citation>
    <scope>NUCLEOTIDE SEQUENCE [LARGE SCALE GENOMIC DNA]</scope>
    <source>
        <strain evidence="8">JBR-2021</strain>
    </source>
</reference>
<dbReference type="GO" id="GO:0010052">
    <property type="term" value="P:guard cell differentiation"/>
    <property type="evidence" value="ECO:0007669"/>
    <property type="project" value="UniProtKB-UniRule"/>
</dbReference>
<name>A0AAV6MEB4_9ROSI</name>
<evidence type="ECO:0000256" key="6">
    <source>
        <dbReference type="ARBA" id="ARBA00023157"/>
    </source>
</evidence>
<keyword evidence="9" id="KW-1185">Reference proteome</keyword>
<evidence type="ECO:0000256" key="3">
    <source>
        <dbReference type="ARBA" id="ARBA00022473"/>
    </source>
</evidence>
<evidence type="ECO:0000256" key="7">
    <source>
        <dbReference type="RuleBase" id="RU367102"/>
    </source>
</evidence>
<dbReference type="PANTHER" id="PTHR33109:SF4">
    <property type="entry name" value="EPIDERMAL PATTERNING FACTOR-LIKE PROTEIN 6"/>
    <property type="match status" value="1"/>
</dbReference>
<evidence type="ECO:0000256" key="2">
    <source>
        <dbReference type="ARBA" id="ARBA00008127"/>
    </source>
</evidence>
<evidence type="ECO:0000313" key="9">
    <source>
        <dbReference type="Proteomes" id="UP000685013"/>
    </source>
</evidence>
<keyword evidence="3 7" id="KW-0217">Developmental protein</keyword>
<organism evidence="8 9">
    <name type="scientific">Cucurbita argyrosperma subsp. sororia</name>
    <dbReference type="NCBI Taxonomy" id="37648"/>
    <lineage>
        <taxon>Eukaryota</taxon>
        <taxon>Viridiplantae</taxon>
        <taxon>Streptophyta</taxon>
        <taxon>Embryophyta</taxon>
        <taxon>Tracheophyta</taxon>
        <taxon>Spermatophyta</taxon>
        <taxon>Magnoliopsida</taxon>
        <taxon>eudicotyledons</taxon>
        <taxon>Gunneridae</taxon>
        <taxon>Pentapetalae</taxon>
        <taxon>rosids</taxon>
        <taxon>fabids</taxon>
        <taxon>Cucurbitales</taxon>
        <taxon>Cucurbitaceae</taxon>
        <taxon>Cucurbiteae</taxon>
        <taxon>Cucurbita</taxon>
    </lineage>
</organism>
<evidence type="ECO:0000313" key="8">
    <source>
        <dbReference type="EMBL" id="KAG6579356.1"/>
    </source>
</evidence>
<dbReference type="InterPro" id="IPR039455">
    <property type="entry name" value="EPFL"/>
</dbReference>
<evidence type="ECO:0000256" key="5">
    <source>
        <dbReference type="ARBA" id="ARBA00022729"/>
    </source>
</evidence>
<comment type="similarity">
    <text evidence="2 7">Belongs to the plant cysteine rich small secretory peptide family. Epidermal patterning factor subfamily.</text>
</comment>
<comment type="subcellular location">
    <subcellularLocation>
        <location evidence="1 7">Secreted</location>
    </subcellularLocation>
</comment>
<accession>A0AAV6MEB4</accession>
<dbReference type="Proteomes" id="UP000685013">
    <property type="component" value="Chromosome 15"/>
</dbReference>
<dbReference type="PANTHER" id="PTHR33109">
    <property type="entry name" value="EPIDERMAL PATTERNING FACTOR-LIKE PROTEIN 4"/>
    <property type="match status" value="1"/>
</dbReference>